<dbReference type="Pfam" id="PF04018">
    <property type="entry name" value="VCA0040-like"/>
    <property type="match status" value="1"/>
</dbReference>
<keyword evidence="1" id="KW-1133">Transmembrane helix</keyword>
<dbReference type="EMBL" id="ACEC01000077">
    <property type="protein sequence ID" value="EEG30026.1"/>
    <property type="molecule type" value="Genomic_DNA"/>
</dbReference>
<feature type="transmembrane region" description="Helical" evidence="1">
    <location>
        <begin position="122"/>
        <end position="140"/>
    </location>
</feature>
<organism evidence="2 3">
    <name type="scientific">[Clostridium] methylpentosum DSM 5476</name>
    <dbReference type="NCBI Taxonomy" id="537013"/>
    <lineage>
        <taxon>Bacteria</taxon>
        <taxon>Bacillati</taxon>
        <taxon>Bacillota</taxon>
        <taxon>Clostridia</taxon>
        <taxon>Eubacteriales</taxon>
        <taxon>Oscillospiraceae</taxon>
        <taxon>Oscillospiraceae incertae sedis</taxon>
    </lineage>
</organism>
<dbReference type="Proteomes" id="UP000003340">
    <property type="component" value="Unassembled WGS sequence"/>
</dbReference>
<feature type="transmembrane region" description="Helical" evidence="1">
    <location>
        <begin position="47"/>
        <end position="71"/>
    </location>
</feature>
<evidence type="ECO:0000313" key="3">
    <source>
        <dbReference type="Proteomes" id="UP000003340"/>
    </source>
</evidence>
<dbReference type="eggNOG" id="COG2035">
    <property type="taxonomic scope" value="Bacteria"/>
</dbReference>
<sequence length="341" mass="36718">MGSNFTPLLQRGLSSKLRFHRLDFSCFFERITPVPPKGETMTVIKNLLAGLVIGVANIIPGVSGGTMMVVLNMFDKIIGAVSEFRKNIKGNILFLLQILIGAAVGIVLFSKGITFMLSNYPMITNFFFIGLIIGSIPLVYKNAMAVKDTAAKGEKAKVGVGSVIAFVLAFALLVIIAFTQASEGTVDIHTVSVDFMLMLKLFFGGLIAAIAMIVPGVSGSFVMVLFGIYPLVAGAAAVVFPVNMDNWLGILFPIGIPAGLGILLGLLIGAKLIDVLLKRYTQQTYFGILGLLLGSLFDLWPGFQFNLQGLIAVLVCLFGFALAFLSSSERVKEYFLKKKQN</sequence>
<feature type="transmembrane region" description="Helical" evidence="1">
    <location>
        <begin position="221"/>
        <end position="242"/>
    </location>
</feature>
<name>C0EEQ7_9FIRM</name>
<evidence type="ECO:0000256" key="1">
    <source>
        <dbReference type="SAM" id="Phobius"/>
    </source>
</evidence>
<dbReference type="AlphaFoldDB" id="C0EEQ7"/>
<dbReference type="InterPro" id="IPR007163">
    <property type="entry name" value="VCA0040-like"/>
</dbReference>
<dbReference type="PANTHER" id="PTHR37308">
    <property type="entry name" value="INTEGRAL MEMBRANE PROTEIN"/>
    <property type="match status" value="1"/>
</dbReference>
<keyword evidence="1" id="KW-0472">Membrane</keyword>
<dbReference type="PANTHER" id="PTHR37308:SF1">
    <property type="entry name" value="POLYPRENYL-PHOSPHATE TRANSPORTER"/>
    <property type="match status" value="1"/>
</dbReference>
<protein>
    <recommendedName>
        <fullName evidence="4">DUF368 domain-containing protein</fullName>
    </recommendedName>
</protein>
<feature type="transmembrane region" description="Helical" evidence="1">
    <location>
        <begin position="285"/>
        <end position="303"/>
    </location>
</feature>
<feature type="transmembrane region" description="Helical" evidence="1">
    <location>
        <begin position="248"/>
        <end position="273"/>
    </location>
</feature>
<keyword evidence="1" id="KW-0812">Transmembrane</keyword>
<feature type="transmembrane region" description="Helical" evidence="1">
    <location>
        <begin position="193"/>
        <end position="214"/>
    </location>
</feature>
<evidence type="ECO:0008006" key="4">
    <source>
        <dbReference type="Google" id="ProtNLM"/>
    </source>
</evidence>
<feature type="transmembrane region" description="Helical" evidence="1">
    <location>
        <begin position="160"/>
        <end position="181"/>
    </location>
</feature>
<proteinExistence type="predicted"/>
<gene>
    <name evidence="2" type="ORF">CLOSTMETH_02346</name>
</gene>
<comment type="caution">
    <text evidence="2">The sequence shown here is derived from an EMBL/GenBank/DDBJ whole genome shotgun (WGS) entry which is preliminary data.</text>
</comment>
<accession>C0EEQ7</accession>
<reference evidence="2 3" key="2">
    <citation type="submission" date="2009-02" db="EMBL/GenBank/DDBJ databases">
        <title>Draft genome sequence of Clostridium methylpentosum (DSM 5476).</title>
        <authorList>
            <person name="Sudarsanam P."/>
            <person name="Ley R."/>
            <person name="Guruge J."/>
            <person name="Turnbaugh P.J."/>
            <person name="Mahowald M."/>
            <person name="Liep D."/>
            <person name="Gordon J."/>
        </authorList>
    </citation>
    <scope>NUCLEOTIDE SEQUENCE [LARGE SCALE GENOMIC DNA]</scope>
    <source>
        <strain evidence="2 3">DSM 5476</strain>
    </source>
</reference>
<reference evidence="2 3" key="1">
    <citation type="submission" date="2009-01" db="EMBL/GenBank/DDBJ databases">
        <authorList>
            <person name="Fulton L."/>
            <person name="Clifton S."/>
            <person name="Fulton B."/>
            <person name="Xu J."/>
            <person name="Minx P."/>
            <person name="Pepin K.H."/>
            <person name="Johnson M."/>
            <person name="Bhonagiri V."/>
            <person name="Nash W.E."/>
            <person name="Mardis E.R."/>
            <person name="Wilson R.K."/>
        </authorList>
    </citation>
    <scope>NUCLEOTIDE SEQUENCE [LARGE SCALE GENOMIC DNA]</scope>
    <source>
        <strain evidence="2 3">DSM 5476</strain>
    </source>
</reference>
<keyword evidence="3" id="KW-1185">Reference proteome</keyword>
<feature type="transmembrane region" description="Helical" evidence="1">
    <location>
        <begin position="309"/>
        <end position="328"/>
    </location>
</feature>
<feature type="transmembrane region" description="Helical" evidence="1">
    <location>
        <begin position="92"/>
        <end position="110"/>
    </location>
</feature>
<dbReference type="HOGENOM" id="CLU_055621_2_1_9"/>
<evidence type="ECO:0000313" key="2">
    <source>
        <dbReference type="EMBL" id="EEG30026.1"/>
    </source>
</evidence>
<dbReference type="STRING" id="537013.CLOSTMETH_02346"/>